<accession>A0ABU5L8H0</accession>
<dbReference type="Proteomes" id="UP001293791">
    <property type="component" value="Unassembled WGS sequence"/>
</dbReference>
<reference evidence="2 3" key="1">
    <citation type="submission" date="2023-02" db="EMBL/GenBank/DDBJ databases">
        <title>Host association and intracellularity evolved multiple times independently in the Rickettsiales.</title>
        <authorList>
            <person name="Castelli M."/>
            <person name="Nardi T."/>
            <person name="Gammuto L."/>
            <person name="Bellinzona G."/>
            <person name="Sabaneyeva E."/>
            <person name="Potekhin A."/>
            <person name="Serra V."/>
            <person name="Petroni G."/>
            <person name="Sassera D."/>
        </authorList>
    </citation>
    <scope>NUCLEOTIDE SEQUENCE [LARGE SCALE GENOMIC DNA]</scope>
    <source>
        <strain evidence="2 3">BOD18</strain>
    </source>
</reference>
<dbReference type="EMBL" id="JARGYT010000027">
    <property type="protein sequence ID" value="MDZ5762215.1"/>
    <property type="molecule type" value="Genomic_DNA"/>
</dbReference>
<dbReference type="RefSeq" id="WP_322497693.1">
    <property type="nucleotide sequence ID" value="NZ_JARGYT010000027.1"/>
</dbReference>
<sequence length="86" mass="8943">MPKILSHMFIGAAASALVMASAVCVVAITGDGISLKIFKGVSIEASISGAVCGFFTGLYGYFNDTKEVVQQVQPELEVEDSIGLSN</sequence>
<evidence type="ECO:0000313" key="3">
    <source>
        <dbReference type="Proteomes" id="UP001293791"/>
    </source>
</evidence>
<gene>
    <name evidence="2" type="ORF">Cyrtocomes_00588</name>
</gene>
<feature type="transmembrane region" description="Helical" evidence="1">
    <location>
        <begin position="41"/>
        <end position="62"/>
    </location>
</feature>
<evidence type="ECO:0000256" key="1">
    <source>
        <dbReference type="SAM" id="Phobius"/>
    </source>
</evidence>
<evidence type="ECO:0000313" key="2">
    <source>
        <dbReference type="EMBL" id="MDZ5762215.1"/>
    </source>
</evidence>
<comment type="caution">
    <text evidence="2">The sequence shown here is derived from an EMBL/GenBank/DDBJ whole genome shotgun (WGS) entry which is preliminary data.</text>
</comment>
<feature type="transmembrane region" description="Helical" evidence="1">
    <location>
        <begin position="6"/>
        <end position="29"/>
    </location>
</feature>
<proteinExistence type="predicted"/>
<name>A0ABU5L8H0_9RICK</name>
<keyword evidence="3" id="KW-1185">Reference proteome</keyword>
<keyword evidence="1" id="KW-0812">Transmembrane</keyword>
<keyword evidence="1" id="KW-1133">Transmembrane helix</keyword>
<protein>
    <submittedName>
        <fullName evidence="2">Uncharacterized protein</fullName>
    </submittedName>
</protein>
<organism evidence="2 3">
    <name type="scientific">Candidatus Cyrtobacter comes</name>
    <dbReference type="NCBI Taxonomy" id="675776"/>
    <lineage>
        <taxon>Bacteria</taxon>
        <taxon>Pseudomonadati</taxon>
        <taxon>Pseudomonadota</taxon>
        <taxon>Alphaproteobacteria</taxon>
        <taxon>Rickettsiales</taxon>
        <taxon>Candidatus Midichloriaceae</taxon>
        <taxon>Candidatus Cyrtobacter</taxon>
    </lineage>
</organism>
<keyword evidence="1" id="KW-0472">Membrane</keyword>